<feature type="region of interest" description="Disordered" evidence="1">
    <location>
        <begin position="49"/>
        <end position="85"/>
    </location>
</feature>
<evidence type="ECO:0000256" key="1">
    <source>
        <dbReference type="SAM" id="MobiDB-lite"/>
    </source>
</evidence>
<dbReference type="RefSeq" id="WP_286003884.1">
    <property type="nucleotide sequence ID" value="NZ_CP127295.1"/>
</dbReference>
<accession>A0A9Y2NRE0</accession>
<reference evidence="2 3" key="1">
    <citation type="submission" date="2023-06" db="EMBL/GenBank/DDBJ databases">
        <authorList>
            <person name="Oyuntsetseg B."/>
            <person name="Kim S.B."/>
        </authorList>
    </citation>
    <scope>NUCLEOTIDE SEQUENCE [LARGE SCALE GENOMIC DNA]</scope>
    <source>
        <strain evidence="2 3">4-36</strain>
    </source>
</reference>
<dbReference type="AlphaFoldDB" id="A0A9Y2NRE0"/>
<dbReference type="KEGG" id="amog:QRX60_32760"/>
<dbReference type="Proteomes" id="UP001239397">
    <property type="component" value="Chromosome"/>
</dbReference>
<proteinExistence type="predicted"/>
<gene>
    <name evidence="2" type="ORF">QRX60_32760</name>
</gene>
<evidence type="ECO:0000313" key="3">
    <source>
        <dbReference type="Proteomes" id="UP001239397"/>
    </source>
</evidence>
<feature type="compositionally biased region" description="Basic residues" evidence="1">
    <location>
        <begin position="72"/>
        <end position="85"/>
    </location>
</feature>
<protein>
    <submittedName>
        <fullName evidence="2">Uncharacterized protein</fullName>
    </submittedName>
</protein>
<evidence type="ECO:0000313" key="2">
    <source>
        <dbReference type="EMBL" id="WIY07665.1"/>
    </source>
</evidence>
<organism evidence="2 3">
    <name type="scientific">Amycolatopsis mongoliensis</name>
    <dbReference type="NCBI Taxonomy" id="715475"/>
    <lineage>
        <taxon>Bacteria</taxon>
        <taxon>Bacillati</taxon>
        <taxon>Actinomycetota</taxon>
        <taxon>Actinomycetes</taxon>
        <taxon>Pseudonocardiales</taxon>
        <taxon>Pseudonocardiaceae</taxon>
        <taxon>Amycolatopsis</taxon>
    </lineage>
</organism>
<dbReference type="EMBL" id="CP127295">
    <property type="protein sequence ID" value="WIY07665.1"/>
    <property type="molecule type" value="Genomic_DNA"/>
</dbReference>
<keyword evidence="3" id="KW-1185">Reference proteome</keyword>
<name>A0A9Y2NRE0_9PSEU</name>
<sequence length="85" mass="9159">MTGSRALPDYAADPFGLTGEQRHHAVRVVASASHDADDCALLLSVLGLTPAEGRPPADDAPPGSPRAETPRPHRRWRNSAQARRR</sequence>